<evidence type="ECO:0000256" key="8">
    <source>
        <dbReference type="ARBA" id="ARBA00023224"/>
    </source>
</evidence>
<keyword evidence="3 9" id="KW-0812">Transmembrane</keyword>
<dbReference type="Proteomes" id="UP000015104">
    <property type="component" value="Unassembled WGS sequence"/>
</dbReference>
<keyword evidence="7" id="KW-0675">Receptor</keyword>
<organism evidence="11 12">
    <name type="scientific">Tetranychus urticae</name>
    <name type="common">Two-spotted spider mite</name>
    <dbReference type="NCBI Taxonomy" id="32264"/>
    <lineage>
        <taxon>Eukaryota</taxon>
        <taxon>Metazoa</taxon>
        <taxon>Ecdysozoa</taxon>
        <taxon>Arthropoda</taxon>
        <taxon>Chelicerata</taxon>
        <taxon>Arachnida</taxon>
        <taxon>Acari</taxon>
        <taxon>Acariformes</taxon>
        <taxon>Trombidiformes</taxon>
        <taxon>Prostigmata</taxon>
        <taxon>Eleutherengona</taxon>
        <taxon>Raphignathae</taxon>
        <taxon>Tetranychoidea</taxon>
        <taxon>Tetranychidae</taxon>
        <taxon>Tetranychus</taxon>
    </lineage>
</organism>
<reference evidence="11" key="2">
    <citation type="submission" date="2015-06" db="UniProtKB">
        <authorList>
            <consortium name="EnsemblMetazoa"/>
        </authorList>
    </citation>
    <scope>IDENTIFICATION</scope>
</reference>
<evidence type="ECO:0000256" key="9">
    <source>
        <dbReference type="SAM" id="Phobius"/>
    </source>
</evidence>
<accession>T1L2F4</accession>
<evidence type="ECO:0000313" key="12">
    <source>
        <dbReference type="Proteomes" id="UP000015104"/>
    </source>
</evidence>
<dbReference type="PANTHER" id="PTHR45695">
    <property type="entry name" value="LEUCOKININ RECEPTOR-RELATED"/>
    <property type="match status" value="1"/>
</dbReference>
<protein>
    <recommendedName>
        <fullName evidence="10">G-protein coupled receptors family 1 profile domain-containing protein</fullName>
    </recommendedName>
</protein>
<dbReference type="OrthoDB" id="6508579at2759"/>
<dbReference type="eggNOG" id="KOG3656">
    <property type="taxonomic scope" value="Eukaryota"/>
</dbReference>
<keyword evidence="5" id="KW-0297">G-protein coupled receptor</keyword>
<keyword evidence="6 9" id="KW-0472">Membrane</keyword>
<dbReference type="InterPro" id="IPR017452">
    <property type="entry name" value="GPCR_Rhodpsn_7TM"/>
</dbReference>
<dbReference type="PROSITE" id="PS50262">
    <property type="entry name" value="G_PROTEIN_RECEP_F1_2"/>
    <property type="match status" value="1"/>
</dbReference>
<feature type="transmembrane region" description="Helical" evidence="9">
    <location>
        <begin position="333"/>
        <end position="351"/>
    </location>
</feature>
<evidence type="ECO:0000256" key="7">
    <source>
        <dbReference type="ARBA" id="ARBA00023170"/>
    </source>
</evidence>
<keyword evidence="12" id="KW-1185">Reference proteome</keyword>
<feature type="transmembrane region" description="Helical" evidence="9">
    <location>
        <begin position="240"/>
        <end position="260"/>
    </location>
</feature>
<evidence type="ECO:0000256" key="4">
    <source>
        <dbReference type="ARBA" id="ARBA00022989"/>
    </source>
</evidence>
<feature type="transmembrane region" description="Helical" evidence="9">
    <location>
        <begin position="109"/>
        <end position="132"/>
    </location>
</feature>
<dbReference type="EMBL" id="CAEY01000947">
    <property type="status" value="NOT_ANNOTATED_CDS"/>
    <property type="molecule type" value="Genomic_DNA"/>
</dbReference>
<name>T1L2F4_TETUR</name>
<evidence type="ECO:0000256" key="3">
    <source>
        <dbReference type="ARBA" id="ARBA00022692"/>
    </source>
</evidence>
<feature type="transmembrane region" description="Helical" evidence="9">
    <location>
        <begin position="187"/>
        <end position="211"/>
    </location>
</feature>
<gene>
    <name evidence="11" type="primary">107369576</name>
</gene>
<dbReference type="InterPro" id="IPR000276">
    <property type="entry name" value="GPCR_Rhodpsn"/>
</dbReference>
<dbReference type="AlphaFoldDB" id="T1L2F4"/>
<dbReference type="Pfam" id="PF00001">
    <property type="entry name" value="7tm_1"/>
    <property type="match status" value="1"/>
</dbReference>
<feature type="transmembrane region" description="Helical" evidence="9">
    <location>
        <begin position="371"/>
        <end position="391"/>
    </location>
</feature>
<reference evidence="12" key="1">
    <citation type="submission" date="2011-08" db="EMBL/GenBank/DDBJ databases">
        <authorList>
            <person name="Rombauts S."/>
        </authorList>
    </citation>
    <scope>NUCLEOTIDE SEQUENCE</scope>
    <source>
        <strain evidence="12">London</strain>
    </source>
</reference>
<dbReference type="OMA" id="MTFCIEN"/>
<dbReference type="EnsemblMetazoa" id="tetur33g00740.1">
    <property type="protein sequence ID" value="tetur33g00740.1"/>
    <property type="gene ID" value="tetur33g00740"/>
</dbReference>
<dbReference type="STRING" id="32264.T1L2F4"/>
<comment type="similarity">
    <text evidence="2">Belongs to the G-protein coupled receptor 1 family.</text>
</comment>
<proteinExistence type="inferred from homology"/>
<evidence type="ECO:0000313" key="11">
    <source>
        <dbReference type="EnsemblMetazoa" id="tetur33g00740.1"/>
    </source>
</evidence>
<dbReference type="GO" id="GO:0004930">
    <property type="term" value="F:G protein-coupled receptor activity"/>
    <property type="evidence" value="ECO:0007669"/>
    <property type="project" value="UniProtKB-KW"/>
</dbReference>
<evidence type="ECO:0000256" key="6">
    <source>
        <dbReference type="ARBA" id="ARBA00023136"/>
    </source>
</evidence>
<feature type="transmembrane region" description="Helical" evidence="9">
    <location>
        <begin position="152"/>
        <end position="175"/>
    </location>
</feature>
<evidence type="ECO:0000256" key="2">
    <source>
        <dbReference type="ARBA" id="ARBA00010663"/>
    </source>
</evidence>
<keyword evidence="8" id="KW-0807">Transducer</keyword>
<sequence length="455" mass="52422">MYTAWNSSVIKAPFIDTNVAVESNTTSSTIDKITSTSQIEPSSPVEISTYDKEVHILEFIESQYSHRETTVIVITLLYMVLFILGLVGNICIIYWHVAPKSSYYQRTTSNILVINLCLSDLLVTFFCCPFVAYAKNTTIWRFGEIPCTLVHYMQGVAITSTTLSMTSLSFARYTLMQRSDLVSMRKFAPLNSIFLCITWLSSTLLPIPLLFVRKLKLVHLLDYSFSFCLELWPSDVHRKLFSVITFIIVYLIPCSILVYCHTRVSLALVSSNRELTNRRGTMNGDIRGSSRKRAFRVKSSTISSDSSTIDNLEILINPEMKEKKKMAMNRRHLSRFLMSITVCFVFCWLPYNILSFYFDLTESQYALDMLPFTLFLGHSHSAINPLVYWTLIKTEREKRLRAIELRSILVQLSHNSMNERNAKPKSEEEKCKDKSESKMDTTISSCSSYRYCIRY</sequence>
<dbReference type="PRINTS" id="PR00237">
    <property type="entry name" value="GPCRRHODOPSN"/>
</dbReference>
<feature type="domain" description="G-protein coupled receptors family 1 profile" evidence="10">
    <location>
        <begin position="88"/>
        <end position="388"/>
    </location>
</feature>
<evidence type="ECO:0000256" key="1">
    <source>
        <dbReference type="ARBA" id="ARBA00004141"/>
    </source>
</evidence>
<dbReference type="HOGENOM" id="CLU_601774_0_0_1"/>
<dbReference type="KEGG" id="tut:107369576"/>
<dbReference type="Gene3D" id="1.20.1070.10">
    <property type="entry name" value="Rhodopsin 7-helix transmembrane proteins"/>
    <property type="match status" value="1"/>
</dbReference>
<comment type="subcellular location">
    <subcellularLocation>
        <location evidence="1">Membrane</location>
        <topology evidence="1">Multi-pass membrane protein</topology>
    </subcellularLocation>
</comment>
<dbReference type="SUPFAM" id="SSF81321">
    <property type="entry name" value="Family A G protein-coupled receptor-like"/>
    <property type="match status" value="1"/>
</dbReference>
<evidence type="ECO:0000256" key="5">
    <source>
        <dbReference type="ARBA" id="ARBA00023040"/>
    </source>
</evidence>
<dbReference type="GO" id="GO:0005886">
    <property type="term" value="C:plasma membrane"/>
    <property type="evidence" value="ECO:0007669"/>
    <property type="project" value="TreeGrafter"/>
</dbReference>
<feature type="transmembrane region" description="Helical" evidence="9">
    <location>
        <begin position="71"/>
        <end position="97"/>
    </location>
</feature>
<evidence type="ECO:0000259" key="10">
    <source>
        <dbReference type="PROSITE" id="PS50262"/>
    </source>
</evidence>
<dbReference type="PANTHER" id="PTHR45695:SF9">
    <property type="entry name" value="LEUCOKININ RECEPTOR"/>
    <property type="match status" value="1"/>
</dbReference>
<keyword evidence="4 9" id="KW-1133">Transmembrane helix</keyword>